<sequence>MDSAISEKLSFEAGRVLVITSMPELIMGTGKVNIAGDVFVVRIIEEPFLGSSCLTCPSDQMCPFEFSHANGISSSSFVKDSISDNDPRTGGLVLPQVTVHASSLTPRGQ</sequence>
<evidence type="ECO:0000313" key="1">
    <source>
        <dbReference type="EMBL" id="EEF40858.1"/>
    </source>
</evidence>
<protein>
    <submittedName>
        <fullName evidence="1">Uncharacterized protein</fullName>
    </submittedName>
</protein>
<dbReference type="AlphaFoldDB" id="B9S6G8"/>
<accession>B9S6G8</accession>
<gene>
    <name evidence="1" type="ORF">RCOM_0536440</name>
</gene>
<evidence type="ECO:0000313" key="2">
    <source>
        <dbReference type="Proteomes" id="UP000008311"/>
    </source>
</evidence>
<name>B9S6G8_RICCO</name>
<dbReference type="Proteomes" id="UP000008311">
    <property type="component" value="Unassembled WGS sequence"/>
</dbReference>
<dbReference type="InParanoid" id="B9S6G8"/>
<dbReference type="EMBL" id="EQ973879">
    <property type="protein sequence ID" value="EEF40858.1"/>
    <property type="molecule type" value="Genomic_DNA"/>
</dbReference>
<organism evidence="1 2">
    <name type="scientific">Ricinus communis</name>
    <name type="common">Castor bean</name>
    <dbReference type="NCBI Taxonomy" id="3988"/>
    <lineage>
        <taxon>Eukaryota</taxon>
        <taxon>Viridiplantae</taxon>
        <taxon>Streptophyta</taxon>
        <taxon>Embryophyta</taxon>
        <taxon>Tracheophyta</taxon>
        <taxon>Spermatophyta</taxon>
        <taxon>Magnoliopsida</taxon>
        <taxon>eudicotyledons</taxon>
        <taxon>Gunneridae</taxon>
        <taxon>Pentapetalae</taxon>
        <taxon>rosids</taxon>
        <taxon>fabids</taxon>
        <taxon>Malpighiales</taxon>
        <taxon>Euphorbiaceae</taxon>
        <taxon>Acalyphoideae</taxon>
        <taxon>Acalypheae</taxon>
        <taxon>Ricinus</taxon>
    </lineage>
</organism>
<reference evidence="2" key="1">
    <citation type="journal article" date="2010" name="Nat. Biotechnol.">
        <title>Draft genome sequence of the oilseed species Ricinus communis.</title>
        <authorList>
            <person name="Chan A.P."/>
            <person name="Crabtree J."/>
            <person name="Zhao Q."/>
            <person name="Lorenzi H."/>
            <person name="Orvis J."/>
            <person name="Puiu D."/>
            <person name="Melake-Berhan A."/>
            <person name="Jones K.M."/>
            <person name="Redman J."/>
            <person name="Chen G."/>
            <person name="Cahoon E.B."/>
            <person name="Gedil M."/>
            <person name="Stanke M."/>
            <person name="Haas B.J."/>
            <person name="Wortman J.R."/>
            <person name="Fraser-Liggett C.M."/>
            <person name="Ravel J."/>
            <person name="Rabinowicz P.D."/>
        </authorList>
    </citation>
    <scope>NUCLEOTIDE SEQUENCE [LARGE SCALE GENOMIC DNA]</scope>
    <source>
        <strain evidence="2">cv. Hale</strain>
    </source>
</reference>
<proteinExistence type="predicted"/>
<keyword evidence="2" id="KW-1185">Reference proteome</keyword>